<evidence type="ECO:0000313" key="3">
    <source>
        <dbReference type="Proteomes" id="UP001620626"/>
    </source>
</evidence>
<accession>A0ABD2I821</accession>
<feature type="region of interest" description="Disordered" evidence="1">
    <location>
        <begin position="1"/>
        <end position="84"/>
    </location>
</feature>
<organism evidence="2 3">
    <name type="scientific">Heterodera trifolii</name>
    <dbReference type="NCBI Taxonomy" id="157864"/>
    <lineage>
        <taxon>Eukaryota</taxon>
        <taxon>Metazoa</taxon>
        <taxon>Ecdysozoa</taxon>
        <taxon>Nematoda</taxon>
        <taxon>Chromadorea</taxon>
        <taxon>Rhabditida</taxon>
        <taxon>Tylenchina</taxon>
        <taxon>Tylenchomorpha</taxon>
        <taxon>Tylenchoidea</taxon>
        <taxon>Heteroderidae</taxon>
        <taxon>Heteroderinae</taxon>
        <taxon>Heterodera</taxon>
    </lineage>
</organism>
<reference evidence="2 3" key="1">
    <citation type="submission" date="2024-10" db="EMBL/GenBank/DDBJ databases">
        <authorList>
            <person name="Kim D."/>
        </authorList>
    </citation>
    <scope>NUCLEOTIDE SEQUENCE [LARGE SCALE GENOMIC DNA]</scope>
    <source>
        <strain evidence="2">BH-2024</strain>
    </source>
</reference>
<sequence length="84" mass="9410">MGGRETRGNGHRKNGGVSRQTTMKQEQRIAPIGAVEKESERKAREAKKLRGLEEEEREEMRETPKTSRQRRGRDGQGTSMGTGG</sequence>
<dbReference type="EMBL" id="JBICBT010001275">
    <property type="protein sequence ID" value="KAL3075426.1"/>
    <property type="molecule type" value="Genomic_DNA"/>
</dbReference>
<evidence type="ECO:0000313" key="2">
    <source>
        <dbReference type="EMBL" id="KAL3075426.1"/>
    </source>
</evidence>
<proteinExistence type="predicted"/>
<gene>
    <name evidence="2" type="ORF">niasHT_036109</name>
</gene>
<feature type="compositionally biased region" description="Basic and acidic residues" evidence="1">
    <location>
        <begin position="35"/>
        <end position="65"/>
    </location>
</feature>
<comment type="caution">
    <text evidence="2">The sequence shown here is derived from an EMBL/GenBank/DDBJ whole genome shotgun (WGS) entry which is preliminary data.</text>
</comment>
<evidence type="ECO:0000256" key="1">
    <source>
        <dbReference type="SAM" id="MobiDB-lite"/>
    </source>
</evidence>
<name>A0ABD2I821_9BILA</name>
<dbReference type="AlphaFoldDB" id="A0ABD2I821"/>
<protein>
    <submittedName>
        <fullName evidence="2">Uncharacterized protein</fullName>
    </submittedName>
</protein>
<dbReference type="Proteomes" id="UP001620626">
    <property type="component" value="Unassembled WGS sequence"/>
</dbReference>
<keyword evidence="3" id="KW-1185">Reference proteome</keyword>